<feature type="region of interest" description="Disordered" evidence="12">
    <location>
        <begin position="1"/>
        <end position="51"/>
    </location>
</feature>
<dbReference type="GO" id="GO:0045121">
    <property type="term" value="C:membrane raft"/>
    <property type="evidence" value="ECO:0007669"/>
    <property type="project" value="InterPro"/>
</dbReference>
<dbReference type="Pfam" id="PF15454">
    <property type="entry name" value="LAMTOR"/>
    <property type="match status" value="1"/>
</dbReference>
<evidence type="ECO:0000313" key="13">
    <source>
        <dbReference type="EMBL" id="GAU98584.1"/>
    </source>
</evidence>
<dbReference type="GO" id="GO:0043410">
    <property type="term" value="P:positive regulation of MAPK cascade"/>
    <property type="evidence" value="ECO:0007669"/>
    <property type="project" value="InterPro"/>
</dbReference>
<dbReference type="GO" id="GO:0001919">
    <property type="term" value="P:regulation of receptor recycling"/>
    <property type="evidence" value="ECO:0007669"/>
    <property type="project" value="InterPro"/>
</dbReference>
<evidence type="ECO:0000256" key="4">
    <source>
        <dbReference type="ARBA" id="ARBA00016099"/>
    </source>
</evidence>
<dbReference type="STRING" id="947166.A0A1D1VAD0"/>
<evidence type="ECO:0000256" key="9">
    <source>
        <dbReference type="ARBA" id="ARBA00023228"/>
    </source>
</evidence>
<dbReference type="GO" id="GO:0005765">
    <property type="term" value="C:lysosomal membrane"/>
    <property type="evidence" value="ECO:0007669"/>
    <property type="project" value="UniProtKB-SubCell"/>
</dbReference>
<evidence type="ECO:0000256" key="10">
    <source>
        <dbReference type="ARBA" id="ARBA00023288"/>
    </source>
</evidence>
<dbReference type="GO" id="GO:0016197">
    <property type="term" value="P:endosomal transport"/>
    <property type="evidence" value="ECO:0007669"/>
    <property type="project" value="InterPro"/>
</dbReference>
<keyword evidence="6" id="KW-0967">Endosome</keyword>
<dbReference type="GO" id="GO:0031902">
    <property type="term" value="C:late endosome membrane"/>
    <property type="evidence" value="ECO:0007669"/>
    <property type="project" value="UniProtKB-SubCell"/>
</dbReference>
<dbReference type="InterPro" id="IPR028209">
    <property type="entry name" value="LAMTOR1/MEH1"/>
</dbReference>
<dbReference type="Proteomes" id="UP000186922">
    <property type="component" value="Unassembled WGS sequence"/>
</dbReference>
<evidence type="ECO:0000256" key="3">
    <source>
        <dbReference type="ARBA" id="ARBA00010861"/>
    </source>
</evidence>
<comment type="subcellular location">
    <subcellularLocation>
        <location evidence="2">Late endosome membrane</location>
        <topology evidence="2">Lipid-anchor</topology>
        <orientation evidence="2">Cytoplasmic side</orientation>
    </subcellularLocation>
    <subcellularLocation>
        <location evidence="1">Lysosome membrane</location>
        <topology evidence="1">Lipid-anchor</topology>
        <orientation evidence="1">Cytoplasmic side</orientation>
    </subcellularLocation>
</comment>
<evidence type="ECO:0000256" key="11">
    <source>
        <dbReference type="ARBA" id="ARBA00032695"/>
    </source>
</evidence>
<evidence type="ECO:0000256" key="12">
    <source>
        <dbReference type="SAM" id="MobiDB-lite"/>
    </source>
</evidence>
<reference evidence="13 14" key="1">
    <citation type="journal article" date="2016" name="Nat. Commun.">
        <title>Extremotolerant tardigrade genome and improved radiotolerance of human cultured cells by tardigrade-unique protein.</title>
        <authorList>
            <person name="Hashimoto T."/>
            <person name="Horikawa D.D."/>
            <person name="Saito Y."/>
            <person name="Kuwahara H."/>
            <person name="Kozuka-Hata H."/>
            <person name="Shin-I T."/>
            <person name="Minakuchi Y."/>
            <person name="Ohishi K."/>
            <person name="Motoyama A."/>
            <person name="Aizu T."/>
            <person name="Enomoto A."/>
            <person name="Kondo K."/>
            <person name="Tanaka S."/>
            <person name="Hara Y."/>
            <person name="Koshikawa S."/>
            <person name="Sagara H."/>
            <person name="Miura T."/>
            <person name="Yokobori S."/>
            <person name="Miyagawa K."/>
            <person name="Suzuki Y."/>
            <person name="Kubo T."/>
            <person name="Oyama M."/>
            <person name="Kohara Y."/>
            <person name="Fujiyama A."/>
            <person name="Arakawa K."/>
            <person name="Katayama T."/>
            <person name="Toyoda A."/>
            <person name="Kunieda T."/>
        </authorList>
    </citation>
    <scope>NUCLEOTIDE SEQUENCE [LARGE SCALE GENOMIC DNA]</scope>
    <source>
        <strain evidence="13 14">YOKOZUNA-1</strain>
    </source>
</reference>
<comment type="similarity">
    <text evidence="3">Belongs to the LAMTOR1 family.</text>
</comment>
<dbReference type="EMBL" id="BDGG01000004">
    <property type="protein sequence ID" value="GAU98584.1"/>
    <property type="molecule type" value="Genomic_DNA"/>
</dbReference>
<dbReference type="GO" id="GO:0007040">
    <property type="term" value="P:lysosome organization"/>
    <property type="evidence" value="ECO:0007669"/>
    <property type="project" value="InterPro"/>
</dbReference>
<dbReference type="GO" id="GO:0032008">
    <property type="term" value="P:positive regulation of TOR signaling"/>
    <property type="evidence" value="ECO:0007669"/>
    <property type="project" value="InterPro"/>
</dbReference>
<dbReference type="PANTHER" id="PTHR13401">
    <property type="entry name" value="RAGULATOR COMPLEX PROTEIN LAMTOR1"/>
    <property type="match status" value="1"/>
</dbReference>
<keyword evidence="5" id="KW-0519">Myristate</keyword>
<keyword evidence="8" id="KW-0564">Palmitate</keyword>
<protein>
    <recommendedName>
        <fullName evidence="4">Ragulator complex protein LAMTOR1</fullName>
    </recommendedName>
    <alternativeName>
        <fullName evidence="11">Late endosomal/lysosomal adaptor and MAPK and MTOR activator 1</fullName>
    </alternativeName>
</protein>
<dbReference type="SMART" id="SM01262">
    <property type="entry name" value="LAMTOR"/>
    <property type="match status" value="1"/>
</dbReference>
<accession>A0A1D1VAD0</accession>
<dbReference type="PANTHER" id="PTHR13401:SF2">
    <property type="entry name" value="RAGULATOR COMPLEX PROTEIN LAMTOR1"/>
    <property type="match status" value="1"/>
</dbReference>
<keyword evidence="10" id="KW-0449">Lipoprotein</keyword>
<organism evidence="13 14">
    <name type="scientific">Ramazzottius varieornatus</name>
    <name type="common">Water bear</name>
    <name type="synonym">Tardigrade</name>
    <dbReference type="NCBI Taxonomy" id="947166"/>
    <lineage>
        <taxon>Eukaryota</taxon>
        <taxon>Metazoa</taxon>
        <taxon>Ecdysozoa</taxon>
        <taxon>Tardigrada</taxon>
        <taxon>Eutardigrada</taxon>
        <taxon>Parachela</taxon>
        <taxon>Hypsibioidea</taxon>
        <taxon>Ramazzottiidae</taxon>
        <taxon>Ramazzottius</taxon>
    </lineage>
</organism>
<gene>
    <name evidence="13" type="primary">RvY_09712</name>
    <name evidence="13" type="synonym">RvY_09712.1</name>
    <name evidence="13" type="ORF">RvY_09712-1</name>
</gene>
<evidence type="ECO:0000256" key="2">
    <source>
        <dbReference type="ARBA" id="ARBA00004577"/>
    </source>
</evidence>
<dbReference type="GO" id="GO:0071230">
    <property type="term" value="P:cellular response to amino acid stimulus"/>
    <property type="evidence" value="ECO:0007669"/>
    <property type="project" value="InterPro"/>
</dbReference>
<dbReference type="OrthoDB" id="5562028at2759"/>
<keyword evidence="9" id="KW-0458">Lysosome</keyword>
<name>A0A1D1VAD0_RAMVA</name>
<evidence type="ECO:0000256" key="1">
    <source>
        <dbReference type="ARBA" id="ARBA00004122"/>
    </source>
</evidence>
<dbReference type="GO" id="GO:0060090">
    <property type="term" value="F:molecular adaptor activity"/>
    <property type="evidence" value="ECO:0007669"/>
    <property type="project" value="TreeGrafter"/>
</dbReference>
<proteinExistence type="inferred from homology"/>
<dbReference type="AlphaFoldDB" id="A0A1D1VAD0"/>
<dbReference type="GO" id="GO:0005085">
    <property type="term" value="F:guanyl-nucleotide exchange factor activity"/>
    <property type="evidence" value="ECO:0007669"/>
    <property type="project" value="TreeGrafter"/>
</dbReference>
<dbReference type="GO" id="GO:0042632">
    <property type="term" value="P:cholesterol homeostasis"/>
    <property type="evidence" value="ECO:0007669"/>
    <property type="project" value="InterPro"/>
</dbReference>
<evidence type="ECO:0000256" key="7">
    <source>
        <dbReference type="ARBA" id="ARBA00023136"/>
    </source>
</evidence>
<evidence type="ECO:0000256" key="5">
    <source>
        <dbReference type="ARBA" id="ARBA00022707"/>
    </source>
</evidence>
<dbReference type="GO" id="GO:0071986">
    <property type="term" value="C:Ragulator complex"/>
    <property type="evidence" value="ECO:0007669"/>
    <property type="project" value="InterPro"/>
</dbReference>
<evidence type="ECO:0000313" key="14">
    <source>
        <dbReference type="Proteomes" id="UP000186922"/>
    </source>
</evidence>
<sequence length="200" mass="22164">MGNICKSCCGSDDSQNDNDGRNERDPLINGISSRPQGIEPPSGEHSRTGSQVLRKNDEQSALNRILHKAASNVIDVAALDTHGMENHEFTEKAKAYSQKLATAGNVQLKNRSKKRELLPDCTISIERLIAISPLPSSDIDMVRNARLFCFTFEFYFGFRAADDSTIGQRGGSLQTFRGPTYSGPHCRLRNHLIQTFHKGN</sequence>
<keyword evidence="7" id="KW-0472">Membrane</keyword>
<comment type="caution">
    <text evidence="13">The sequence shown here is derived from an EMBL/GenBank/DDBJ whole genome shotgun (WGS) entry which is preliminary data.</text>
</comment>
<evidence type="ECO:0000256" key="6">
    <source>
        <dbReference type="ARBA" id="ARBA00022753"/>
    </source>
</evidence>
<keyword evidence="14" id="KW-1185">Reference proteome</keyword>
<evidence type="ECO:0000256" key="8">
    <source>
        <dbReference type="ARBA" id="ARBA00023139"/>
    </source>
</evidence>